<sequence length="203" mass="22111">MTGVTVPTGPSLRERKKIRTRRAIRSAALRLFAAQGYDGTTVERIAEAAEVSASTVFRYFPTKEDIVLSDGRGPAMVAELRARPAQEPVVSSLRHVLLCPLRGLLADEGDLEELRQRLRLARSVPAVRARMGERVREAGRLLASVTAERLGRPGDDLEVRVVVAAVLGAWSEAVFHWLDSDGTADPGAVLDRSLELLAANLRP</sequence>
<dbReference type="InterPro" id="IPR009057">
    <property type="entry name" value="Homeodomain-like_sf"/>
</dbReference>
<organism evidence="6 7">
    <name type="scientific">Actinacidiphila glaucinigra</name>
    <dbReference type="NCBI Taxonomy" id="235986"/>
    <lineage>
        <taxon>Bacteria</taxon>
        <taxon>Bacillati</taxon>
        <taxon>Actinomycetota</taxon>
        <taxon>Actinomycetes</taxon>
        <taxon>Kitasatosporales</taxon>
        <taxon>Streptomycetaceae</taxon>
        <taxon>Actinacidiphila</taxon>
    </lineage>
</organism>
<dbReference type="PRINTS" id="PR00455">
    <property type="entry name" value="HTHTETR"/>
</dbReference>
<dbReference type="Pfam" id="PF00440">
    <property type="entry name" value="TetR_N"/>
    <property type="match status" value="1"/>
</dbReference>
<dbReference type="RefSeq" id="WP_089224286.1">
    <property type="nucleotide sequence ID" value="NZ_FZOF01000006.1"/>
</dbReference>
<accession>A0A239F518</accession>
<reference evidence="6 7" key="1">
    <citation type="submission" date="2017-06" db="EMBL/GenBank/DDBJ databases">
        <authorList>
            <person name="Kim H.J."/>
            <person name="Triplett B.A."/>
        </authorList>
    </citation>
    <scope>NUCLEOTIDE SEQUENCE [LARGE SCALE GENOMIC DNA]</scope>
    <source>
        <strain evidence="6 7">CGMCC 4.1858</strain>
    </source>
</reference>
<evidence type="ECO:0000313" key="7">
    <source>
        <dbReference type="Proteomes" id="UP000198280"/>
    </source>
</evidence>
<dbReference type="AlphaFoldDB" id="A0A239F518"/>
<dbReference type="PANTHER" id="PTHR30055:SF234">
    <property type="entry name" value="HTH-TYPE TRANSCRIPTIONAL REGULATOR BETI"/>
    <property type="match status" value="1"/>
</dbReference>
<dbReference type="GO" id="GO:0000976">
    <property type="term" value="F:transcription cis-regulatory region binding"/>
    <property type="evidence" value="ECO:0007669"/>
    <property type="project" value="TreeGrafter"/>
</dbReference>
<evidence type="ECO:0000256" key="2">
    <source>
        <dbReference type="ARBA" id="ARBA00023125"/>
    </source>
</evidence>
<name>A0A239F518_9ACTN</name>
<dbReference type="PANTHER" id="PTHR30055">
    <property type="entry name" value="HTH-TYPE TRANSCRIPTIONAL REGULATOR RUTR"/>
    <property type="match status" value="1"/>
</dbReference>
<dbReference type="Gene3D" id="1.10.10.60">
    <property type="entry name" value="Homeodomain-like"/>
    <property type="match status" value="1"/>
</dbReference>
<dbReference type="Pfam" id="PF17754">
    <property type="entry name" value="TetR_C_14"/>
    <property type="match status" value="1"/>
</dbReference>
<dbReference type="InterPro" id="IPR050109">
    <property type="entry name" value="HTH-type_TetR-like_transc_reg"/>
</dbReference>
<keyword evidence="1" id="KW-0805">Transcription regulation</keyword>
<gene>
    <name evidence="6" type="ORF">SAMN05216252_106321</name>
</gene>
<proteinExistence type="predicted"/>
<protein>
    <submittedName>
        <fullName evidence="6">Transcriptional regulator, TetR family</fullName>
    </submittedName>
</protein>
<dbReference type="EMBL" id="FZOF01000006">
    <property type="protein sequence ID" value="SNS51989.1"/>
    <property type="molecule type" value="Genomic_DNA"/>
</dbReference>
<evidence type="ECO:0000256" key="1">
    <source>
        <dbReference type="ARBA" id="ARBA00023015"/>
    </source>
</evidence>
<evidence type="ECO:0000256" key="3">
    <source>
        <dbReference type="ARBA" id="ARBA00023163"/>
    </source>
</evidence>
<dbReference type="OrthoDB" id="8688418at2"/>
<keyword evidence="3" id="KW-0804">Transcription</keyword>
<dbReference type="InterPro" id="IPR041347">
    <property type="entry name" value="MftR_C"/>
</dbReference>
<evidence type="ECO:0000313" key="6">
    <source>
        <dbReference type="EMBL" id="SNS51989.1"/>
    </source>
</evidence>
<dbReference type="InterPro" id="IPR001647">
    <property type="entry name" value="HTH_TetR"/>
</dbReference>
<dbReference type="PROSITE" id="PS50977">
    <property type="entry name" value="HTH_TETR_2"/>
    <property type="match status" value="1"/>
</dbReference>
<feature type="DNA-binding region" description="H-T-H motif" evidence="4">
    <location>
        <begin position="41"/>
        <end position="60"/>
    </location>
</feature>
<keyword evidence="2 4" id="KW-0238">DNA-binding</keyword>
<keyword evidence="7" id="KW-1185">Reference proteome</keyword>
<dbReference type="SUPFAM" id="SSF46689">
    <property type="entry name" value="Homeodomain-like"/>
    <property type="match status" value="1"/>
</dbReference>
<feature type="domain" description="HTH tetR-type" evidence="5">
    <location>
        <begin position="18"/>
        <end position="78"/>
    </location>
</feature>
<evidence type="ECO:0000256" key="4">
    <source>
        <dbReference type="PROSITE-ProRule" id="PRU00335"/>
    </source>
</evidence>
<dbReference type="GO" id="GO:0003700">
    <property type="term" value="F:DNA-binding transcription factor activity"/>
    <property type="evidence" value="ECO:0007669"/>
    <property type="project" value="TreeGrafter"/>
</dbReference>
<dbReference type="Proteomes" id="UP000198280">
    <property type="component" value="Unassembled WGS sequence"/>
</dbReference>
<evidence type="ECO:0000259" key="5">
    <source>
        <dbReference type="PROSITE" id="PS50977"/>
    </source>
</evidence>
<dbReference type="Gene3D" id="1.10.357.10">
    <property type="entry name" value="Tetracycline Repressor, domain 2"/>
    <property type="match status" value="1"/>
</dbReference>